<sequence>MSHAKTPHQSGCPTFGDHRRSPFLVPGDMPPNRSKSGAPHFGSLLPKVNASLITMSFDRTKSRMPCDSYDMAFNPSFEKGQDIMIEVPVKKGVFRTLFRREVKGIIVAGALLAAGLLSGSAGMSNDAVPAIPSVSNPSMYFNRVASFPVCSQTGSSCESSTETAAEITAASTDGMTLIYTNSPAKQIGFIDITNPASPMAKGSLAMTGEPTSVAVLDKYALTAVNTSADFVNTSGILAIVDIDRQTVSREIALPGQPDSVAVSKDGKYAAIVIENERDEDLGTGAPPQLPAGCLVIVDTVGTPDTWTTRQVDLTGVATLYPTDPEPEYVDINDDNIAVVTLQENNHIVLVDLASGKVTGQFSAGTVNLTNIDTIDERPNLITLSTSKNDIKREPDGVTWLSTTRFATANEGDLDGGSRGFTIFSIDGAVVYDAGNTLEHAVARIGHYPDRRSDAKGNEPENVEFSRFEGTDYLFVASERSSIVAVYDMSKPDVPAMKQMLPAGMGPEGILAIPKRNLLIASSEEDSREDGFRSVVNIYQYQKAAPTYPTLVSADRPDGTPIPWGAMSGLAAGATDAIVYGVHDAFYRGSRIYTIDRTKTPPVITSEIVITDPNGKIPALAPTLPDADDPNTFDDTDLPAMTNADGTVNFDVEGISVASTGGFWLASEGSGTVGDKKYPVKTGNLIVKVDSAGVIEEIIMLPAALNALQQRFGLEGIAESDGKLIVALQRPWAGETNPRIGVYDLAAKTWKFMNYPLDLPVSPNGGWVGLSEITALGSNRFLVVERDNQGGPDARIKRIYQIDLTGKADGDTLSKVLVRDLIDDLKAPGAHIIEKVEGLAVLPGGDAMIITDNDGLDDNSGETQFINLGEIQ</sequence>
<accession>A0A4P8L2I3</accession>
<dbReference type="InterPro" id="IPR011044">
    <property type="entry name" value="Quino_amine_DH_bsu"/>
</dbReference>
<dbReference type="KEGG" id="dax:FDQ92_08090"/>
<dbReference type="Proteomes" id="UP000298602">
    <property type="component" value="Chromosome"/>
</dbReference>
<dbReference type="PANTHER" id="PTHR46928:SF1">
    <property type="entry name" value="MESENCHYME-SPECIFIC CELL SURFACE GLYCOPROTEIN"/>
    <property type="match status" value="1"/>
</dbReference>
<feature type="region of interest" description="Disordered" evidence="1">
    <location>
        <begin position="1"/>
        <end position="42"/>
    </location>
</feature>
<dbReference type="SUPFAM" id="SSF50969">
    <property type="entry name" value="YVTN repeat-like/Quinoprotein amine dehydrogenase"/>
    <property type="match status" value="1"/>
</dbReference>
<protein>
    <submittedName>
        <fullName evidence="3">Esterase-like activity of phytase family protein</fullName>
    </submittedName>
</protein>
<organism evidence="3 4">
    <name type="scientific">Desulfoglaeba alkanexedens ALDC</name>
    <dbReference type="NCBI Taxonomy" id="980445"/>
    <lineage>
        <taxon>Bacteria</taxon>
        <taxon>Pseudomonadati</taxon>
        <taxon>Thermodesulfobacteriota</taxon>
        <taxon>Syntrophobacteria</taxon>
        <taxon>Syntrophobacterales</taxon>
        <taxon>Syntrophobacteraceae</taxon>
        <taxon>Desulfoglaeba</taxon>
    </lineage>
</organism>
<dbReference type="AlphaFoldDB" id="A0A4P8L2I3"/>
<proteinExistence type="predicted"/>
<dbReference type="InterPro" id="IPR052956">
    <property type="entry name" value="Mesenchyme-surface_protein"/>
</dbReference>
<evidence type="ECO:0000313" key="3">
    <source>
        <dbReference type="EMBL" id="QCQ22127.1"/>
    </source>
</evidence>
<evidence type="ECO:0000259" key="2">
    <source>
        <dbReference type="Pfam" id="PF13449"/>
    </source>
</evidence>
<keyword evidence="4" id="KW-1185">Reference proteome</keyword>
<dbReference type="Gene3D" id="2.130.10.10">
    <property type="entry name" value="YVTN repeat-like/Quinoprotein amine dehydrogenase"/>
    <property type="match status" value="1"/>
</dbReference>
<dbReference type="Pfam" id="PF13449">
    <property type="entry name" value="Phytase-like"/>
    <property type="match status" value="1"/>
</dbReference>
<evidence type="ECO:0000256" key="1">
    <source>
        <dbReference type="SAM" id="MobiDB-lite"/>
    </source>
</evidence>
<evidence type="ECO:0000313" key="4">
    <source>
        <dbReference type="Proteomes" id="UP000298602"/>
    </source>
</evidence>
<dbReference type="InterPro" id="IPR027372">
    <property type="entry name" value="Phytase-like_dom"/>
</dbReference>
<reference evidence="3 4" key="2">
    <citation type="submission" date="2019-05" db="EMBL/GenBank/DDBJ databases">
        <authorList>
            <person name="Suflita J.M."/>
            <person name="Marks C.R."/>
        </authorList>
    </citation>
    <scope>NUCLEOTIDE SEQUENCE [LARGE SCALE GENOMIC DNA]</scope>
    <source>
        <strain evidence="3 4">ALDC</strain>
    </source>
</reference>
<reference evidence="3 4" key="1">
    <citation type="submission" date="2019-05" db="EMBL/GenBank/DDBJ databases">
        <title>The Complete Genome Sequence of the n-alkane-degrading Desulfoglaeba alkanexedens ALDC reveals multiple alkylsuccinate synthase gene clusters.</title>
        <authorList>
            <person name="Callaghan A.V."/>
            <person name="Davidova I.A."/>
            <person name="Duncan K.E."/>
            <person name="Morris B."/>
            <person name="McInerney M.J."/>
        </authorList>
    </citation>
    <scope>NUCLEOTIDE SEQUENCE [LARGE SCALE GENOMIC DNA]</scope>
    <source>
        <strain evidence="3 4">ALDC</strain>
    </source>
</reference>
<dbReference type="EMBL" id="CP040098">
    <property type="protein sequence ID" value="QCQ22127.1"/>
    <property type="molecule type" value="Genomic_DNA"/>
</dbReference>
<dbReference type="PANTHER" id="PTHR46928">
    <property type="entry name" value="MESENCHYME-SPECIFIC CELL SURFACE GLYCOPROTEIN"/>
    <property type="match status" value="1"/>
</dbReference>
<feature type="domain" description="Phytase-like" evidence="2">
    <location>
        <begin position="561"/>
        <end position="853"/>
    </location>
</feature>
<dbReference type="SUPFAM" id="SSF75011">
    <property type="entry name" value="3-carboxy-cis,cis-mucoante lactonizing enzyme"/>
    <property type="match status" value="1"/>
</dbReference>
<name>A0A4P8L2I3_9BACT</name>
<dbReference type="OrthoDB" id="384721at2"/>
<dbReference type="InterPro" id="IPR015943">
    <property type="entry name" value="WD40/YVTN_repeat-like_dom_sf"/>
</dbReference>
<gene>
    <name evidence="3" type="ORF">FDQ92_08090</name>
</gene>